<dbReference type="OrthoDB" id="4335202at2"/>
<proteinExistence type="predicted"/>
<sequence>MKSIITLPVSSAGLSFDGEPSDAELDAIELEMPLIVAEVDLLDVEIALLDRPVSVLDGRRVRRARNRVLAERRDLTNRVAGLGGAA</sequence>
<dbReference type="Pfam" id="PF19801">
    <property type="entry name" value="DUF6284"/>
    <property type="match status" value="1"/>
</dbReference>
<gene>
    <name evidence="1" type="ORF">DEJ46_19170</name>
</gene>
<organism evidence="1 2">
    <name type="scientific">Streptomyces venezuelae</name>
    <dbReference type="NCBI Taxonomy" id="54571"/>
    <lineage>
        <taxon>Bacteria</taxon>
        <taxon>Bacillati</taxon>
        <taxon>Actinomycetota</taxon>
        <taxon>Actinomycetes</taxon>
        <taxon>Kitasatosporales</taxon>
        <taxon>Streptomycetaceae</taxon>
        <taxon>Streptomyces</taxon>
    </lineage>
</organism>
<name>A0A5P2ATW8_STRVZ</name>
<reference evidence="1 2" key="1">
    <citation type="submission" date="2018-05" db="EMBL/GenBank/DDBJ databases">
        <title>Streptomyces venezuelae.</title>
        <authorList>
            <person name="Kim W."/>
            <person name="Lee N."/>
            <person name="Cho B.-K."/>
        </authorList>
    </citation>
    <scope>NUCLEOTIDE SEQUENCE [LARGE SCALE GENOMIC DNA]</scope>
    <source>
        <strain evidence="1 2">ATCC 15068</strain>
    </source>
</reference>
<accession>A0A5P2ATW8</accession>
<evidence type="ECO:0000313" key="1">
    <source>
        <dbReference type="EMBL" id="QES20968.1"/>
    </source>
</evidence>
<dbReference type="EMBL" id="CP029194">
    <property type="protein sequence ID" value="QES20968.1"/>
    <property type="molecule type" value="Genomic_DNA"/>
</dbReference>
<dbReference type="AlphaFoldDB" id="A0A5P2ATW8"/>
<dbReference type="Proteomes" id="UP000324106">
    <property type="component" value="Chromosome"/>
</dbReference>
<dbReference type="RefSeq" id="WP_150268068.1">
    <property type="nucleotide sequence ID" value="NZ_CP029194.1"/>
</dbReference>
<evidence type="ECO:0000313" key="2">
    <source>
        <dbReference type="Proteomes" id="UP000324106"/>
    </source>
</evidence>
<dbReference type="InterPro" id="IPR046251">
    <property type="entry name" value="DUF6284"/>
</dbReference>
<protein>
    <submittedName>
        <fullName evidence="1">Uncharacterized protein</fullName>
    </submittedName>
</protein>